<dbReference type="SMR" id="A0A3S8S8A4"/>
<evidence type="ECO:0000313" key="1">
    <source>
        <dbReference type="EMBL" id="AZK65148.1"/>
    </source>
</evidence>
<name>A0A3S8S8A4_ALEOV</name>
<dbReference type="GO" id="GO:0004805">
    <property type="term" value="F:trehalose-phosphatase activity"/>
    <property type="evidence" value="ECO:0007669"/>
    <property type="project" value="TreeGrafter"/>
</dbReference>
<accession>A0A3S8S8A4</accession>
<dbReference type="Pfam" id="PF00982">
    <property type="entry name" value="Glyco_transf_20"/>
    <property type="match status" value="1"/>
</dbReference>
<dbReference type="InterPro" id="IPR001830">
    <property type="entry name" value="Glyco_trans_20"/>
</dbReference>
<dbReference type="EMBL" id="MH021957">
    <property type="protein sequence ID" value="AZK65148.1"/>
    <property type="molecule type" value="mRNA"/>
</dbReference>
<sequence>MEKDQQDRIIVVSNRLPLKVQKDGDSYTYAPTSGGLVTGLKCAKESMDFLWLGCLSGIPESDREEVSKKCAEDFGFFPVFIEADLYEKYYNRMCNGVLWPLFHSFSDLAAYSIEDYIAYKQVNAIFTREILKIARDGDKIWIHDYHLMLVPKMLRESSKGSDVKIGFFLHIPFPCHSLLSGFSLSQALIRGILGSDLVGFHAFEDVGNFASASGMLGCVISSPFIVERDGRSVHIEVFPIGIDPTLFLRECLKESTKKRVQELKQKFENKKILLGVDRIDYIKGIPHRIKAFSKMLKEHPELAKDVVFFQLGVPSRMDMPVYAALARTLCSLSGEANSKRGSIEETNIYFINKSVPFSELCALYMAADVCVISSLRDGLNLVSLEYVACSGSGALVMSEYAGAAGMLVGAVYVNPWDITSLSRGYIRALNMPEEERIERKTSMQRVVSKYTAVHWAQRFIGTLKTLGS</sequence>
<dbReference type="GO" id="GO:0005829">
    <property type="term" value="C:cytosol"/>
    <property type="evidence" value="ECO:0007669"/>
    <property type="project" value="TreeGrafter"/>
</dbReference>
<dbReference type="AlphaFoldDB" id="A0A3S8S8A4"/>
<dbReference type="GO" id="GO:0003825">
    <property type="term" value="F:alpha,alpha-trehalose-phosphate synthase (UDP-forming) activity"/>
    <property type="evidence" value="ECO:0007669"/>
    <property type="project" value="TreeGrafter"/>
</dbReference>
<dbReference type="Gene3D" id="3.40.50.2000">
    <property type="entry name" value="Glycogen Phosphorylase B"/>
    <property type="match status" value="2"/>
</dbReference>
<protein>
    <submittedName>
        <fullName evidence="1">Trehalose-6-phosphate synthase 2</fullName>
    </submittedName>
</protein>
<dbReference type="GO" id="GO:0005992">
    <property type="term" value="P:trehalose biosynthetic process"/>
    <property type="evidence" value="ECO:0007669"/>
    <property type="project" value="InterPro"/>
</dbReference>
<dbReference type="PANTHER" id="PTHR10788">
    <property type="entry name" value="TREHALOSE-6-PHOSPHATE SYNTHASE"/>
    <property type="match status" value="1"/>
</dbReference>
<organism evidence="1">
    <name type="scientific">Aleuroglyphus ovatus</name>
    <name type="common">Brown-legged grain mite</name>
    <name type="synonym">Tyroglyphus ovatus</name>
    <dbReference type="NCBI Taxonomy" id="212130"/>
    <lineage>
        <taxon>Eukaryota</taxon>
        <taxon>Metazoa</taxon>
        <taxon>Ecdysozoa</taxon>
        <taxon>Arthropoda</taxon>
        <taxon>Chelicerata</taxon>
        <taxon>Arachnida</taxon>
        <taxon>Acari</taxon>
        <taxon>Acariformes</taxon>
        <taxon>Sarcoptiformes</taxon>
        <taxon>Astigmata</taxon>
        <taxon>Acaroidea</taxon>
        <taxon>Acaridae</taxon>
        <taxon>Tyrophaginae</taxon>
        <taxon>Aleuroglyphus</taxon>
    </lineage>
</organism>
<reference evidence="1" key="1">
    <citation type="submission" date="2018-03" db="EMBL/GenBank/DDBJ databases">
        <authorList>
            <person name="Zou Z."/>
        </authorList>
    </citation>
    <scope>NUCLEOTIDE SEQUENCE</scope>
    <source>
        <tissue evidence="1">Whole body</tissue>
    </source>
</reference>
<proteinExistence type="evidence at transcript level"/>
<dbReference type="CDD" id="cd03788">
    <property type="entry name" value="GT20_TPS"/>
    <property type="match status" value="1"/>
</dbReference>
<dbReference type="SUPFAM" id="SSF53756">
    <property type="entry name" value="UDP-Glycosyltransferase/glycogen phosphorylase"/>
    <property type="match status" value="1"/>
</dbReference>
<dbReference type="PANTHER" id="PTHR10788:SF106">
    <property type="entry name" value="BCDNA.GH08860"/>
    <property type="match status" value="1"/>
</dbReference>